<reference evidence="1 2" key="1">
    <citation type="submission" date="2020-10" db="EMBL/GenBank/DDBJ databases">
        <title>Connecting structure to function with the recovery of over 1000 high-quality activated sludge metagenome-assembled genomes encoding full-length rRNA genes using long-read sequencing.</title>
        <authorList>
            <person name="Singleton C.M."/>
            <person name="Petriglieri F."/>
            <person name="Kristensen J.M."/>
            <person name="Kirkegaard R.H."/>
            <person name="Michaelsen T.Y."/>
            <person name="Andersen M.H."/>
            <person name="Karst S.M."/>
            <person name="Dueholm M.S."/>
            <person name="Nielsen P.H."/>
            <person name="Albertsen M."/>
        </authorList>
    </citation>
    <scope>NUCLEOTIDE SEQUENCE [LARGE SCALE GENOMIC DNA]</scope>
    <source>
        <strain evidence="1">Ribe_18-Q3-R11-54_MAXAC.273</strain>
    </source>
</reference>
<organism evidence="1 2">
    <name type="scientific">Candidatus Opimibacter skivensis</name>
    <dbReference type="NCBI Taxonomy" id="2982028"/>
    <lineage>
        <taxon>Bacteria</taxon>
        <taxon>Pseudomonadati</taxon>
        <taxon>Bacteroidota</taxon>
        <taxon>Saprospiria</taxon>
        <taxon>Saprospirales</taxon>
        <taxon>Saprospiraceae</taxon>
        <taxon>Candidatus Opimibacter</taxon>
    </lineage>
</organism>
<dbReference type="AlphaFoldDB" id="A0A9D7SVX8"/>
<protein>
    <submittedName>
        <fullName evidence="1">Uncharacterized protein</fullName>
    </submittedName>
</protein>
<evidence type="ECO:0000313" key="1">
    <source>
        <dbReference type="EMBL" id="MBK9981889.1"/>
    </source>
</evidence>
<sequence length="165" mass="18897">MSNYLIIAFIAIITFSSVSCKKDPIGVCGFGTLPDYVVFGHFYGECAGEGCVEIYKVDNFKLYEDTLDMYPGSDTFYPGHFTTQWSDEKYQLVNDLYTFFPEALLNETNVIQGQPDAGDWGGIYFEIKRGSTHRFWLLDQMDDNMPAAYNEFVDKINEKIDIINH</sequence>
<dbReference type="EMBL" id="JADKGY010000001">
    <property type="protein sequence ID" value="MBK9981889.1"/>
    <property type="molecule type" value="Genomic_DNA"/>
</dbReference>
<dbReference type="Proteomes" id="UP000808337">
    <property type="component" value="Unassembled WGS sequence"/>
</dbReference>
<name>A0A9D7SVX8_9BACT</name>
<accession>A0A9D7SVX8</accession>
<proteinExistence type="predicted"/>
<comment type="caution">
    <text evidence="1">The sequence shown here is derived from an EMBL/GenBank/DDBJ whole genome shotgun (WGS) entry which is preliminary data.</text>
</comment>
<gene>
    <name evidence="1" type="ORF">IPP15_05605</name>
</gene>
<evidence type="ECO:0000313" key="2">
    <source>
        <dbReference type="Proteomes" id="UP000808337"/>
    </source>
</evidence>